<organism evidence="2 3">
    <name type="scientific">Saccharicrinis fermentans DSM 9555 = JCM 21142</name>
    <dbReference type="NCBI Taxonomy" id="869213"/>
    <lineage>
        <taxon>Bacteria</taxon>
        <taxon>Pseudomonadati</taxon>
        <taxon>Bacteroidota</taxon>
        <taxon>Bacteroidia</taxon>
        <taxon>Marinilabiliales</taxon>
        <taxon>Marinilabiliaceae</taxon>
        <taxon>Saccharicrinis</taxon>
    </lineage>
</organism>
<dbReference type="Proteomes" id="UP000019402">
    <property type="component" value="Unassembled WGS sequence"/>
</dbReference>
<dbReference type="RefSeq" id="WP_027472377.1">
    <property type="nucleotide sequence ID" value="NZ_BAMD01000127.1"/>
</dbReference>
<evidence type="ECO:0000313" key="2">
    <source>
        <dbReference type="EMBL" id="GAF05796.1"/>
    </source>
</evidence>
<comment type="caution">
    <text evidence="2">The sequence shown here is derived from an EMBL/GenBank/DDBJ whole genome shotgun (WGS) entry which is preliminary data.</text>
</comment>
<dbReference type="Pfam" id="PF17957">
    <property type="entry name" value="Big_7"/>
    <property type="match status" value="1"/>
</dbReference>
<feature type="domain" description="Fibrobacter succinogenes major paralogous" evidence="1">
    <location>
        <begin position="403"/>
        <end position="611"/>
    </location>
</feature>
<dbReference type="NCBIfam" id="TIGR02145">
    <property type="entry name" value="Fib_succ_major"/>
    <property type="match status" value="1"/>
</dbReference>
<sequence>MRTFKTNIFKYFLLLLIFSACEKENGENKLPVCKIIKPVVNDTIQIGDILTISAEADDEDGNVTEVRFFADEVGVGSSTVFPYQYNWDTSDEEVGQHLIKAVAKDNEGGDAFDETRVYILGLPTDANAGEDQIYTDGETSSTMLAANEPLLNHGKGKWTIISGEGGSFDNDAVSNTLFTGLICESYKLRWTISTQFDSTFDDVKIAFEHTPANADAGVDQVITNNELSVVLSGNNPEADQGVGKWTIVSGEGGVFENDEIYNTAFIGQGCAAYILRWTISTDCSSSYDDVNVEFNHTPTLANAGDDIMYSDGRTTSTLSANNPNVGYGTGIWTILSGTGGSIADETNPNSEFTGVLHETYILRWTISTDCNSYEDDVEIEFLQDGPSSQTTDYDGNSYETVWLGKQLWMAENLKVTHYADGEAIPLITDNSSWHDLGDNDTDKAYCFYNNNLSYGAFYTYAGAVNGTPNDGTNNVQGVCPIGWHVPSDIEWTELENYLIKYGFNYDGTIESNKIAKSLASKTGWTINTTNGTVGNSQNSNNRTGFTTLPTGYRNYEYGTFYGDGKYAYMWSSTKSATENEWAWTRVLLYSQVNLRRDYTRKSVGKSVRCIKD</sequence>
<dbReference type="EMBL" id="BAMD01000127">
    <property type="protein sequence ID" value="GAF05796.1"/>
    <property type="molecule type" value="Genomic_DNA"/>
</dbReference>
<dbReference type="Pfam" id="PF09603">
    <property type="entry name" value="Fib_succ_major"/>
    <property type="match status" value="1"/>
</dbReference>
<dbReference type="AlphaFoldDB" id="W7YMA1"/>
<dbReference type="eggNOG" id="COG3979">
    <property type="taxonomic scope" value="Bacteria"/>
</dbReference>
<dbReference type="eggNOG" id="COG4704">
    <property type="taxonomic scope" value="Bacteria"/>
</dbReference>
<proteinExistence type="predicted"/>
<reference evidence="2 3" key="1">
    <citation type="journal article" date="2014" name="Genome Announc.">
        <title>Draft Genome Sequence of Cytophaga fermentans JCM 21142T, a Facultative Anaerobe Isolated from Marine Mud.</title>
        <authorList>
            <person name="Starns D."/>
            <person name="Oshima K."/>
            <person name="Suda W."/>
            <person name="Iino T."/>
            <person name="Yuki M."/>
            <person name="Inoue J."/>
            <person name="Kitamura K."/>
            <person name="Iida T."/>
            <person name="Darby A."/>
            <person name="Hattori M."/>
            <person name="Ohkuma M."/>
        </authorList>
    </citation>
    <scope>NUCLEOTIDE SEQUENCE [LARGE SCALE GENOMIC DNA]</scope>
    <source>
        <strain evidence="2 3">JCM 21142</strain>
    </source>
</reference>
<dbReference type="Gene3D" id="2.60.40.10">
    <property type="entry name" value="Immunoglobulins"/>
    <property type="match status" value="3"/>
</dbReference>
<evidence type="ECO:0000313" key="3">
    <source>
        <dbReference type="Proteomes" id="UP000019402"/>
    </source>
</evidence>
<dbReference type="InterPro" id="IPR011871">
    <property type="entry name" value="Fib_succ_major"/>
</dbReference>
<dbReference type="InterPro" id="IPR013783">
    <property type="entry name" value="Ig-like_fold"/>
</dbReference>
<dbReference type="PROSITE" id="PS51257">
    <property type="entry name" value="PROKAR_LIPOPROTEIN"/>
    <property type="match status" value="1"/>
</dbReference>
<keyword evidence="3" id="KW-1185">Reference proteome</keyword>
<dbReference type="STRING" id="869213.GCA_000517085_02877"/>
<accession>W7YMA1</accession>
<gene>
    <name evidence="2" type="ORF">JCM21142_104549</name>
</gene>
<evidence type="ECO:0000259" key="1">
    <source>
        <dbReference type="Pfam" id="PF09603"/>
    </source>
</evidence>
<dbReference type="OrthoDB" id="9805760at2"/>
<protein>
    <submittedName>
        <fullName evidence="2">Chitodextrinase</fullName>
    </submittedName>
</protein>
<name>W7YMA1_9BACT</name>